<keyword evidence="10 11" id="KW-0670">Pyruvate</keyword>
<feature type="chain" id="PRO_5023313256" description="Phosphatidylserine decarboxylase alpha chain" evidence="11">
    <location>
        <begin position="190"/>
        <end position="232"/>
    </location>
</feature>
<dbReference type="GO" id="GO:0005886">
    <property type="term" value="C:plasma membrane"/>
    <property type="evidence" value="ECO:0007669"/>
    <property type="project" value="UniProtKB-SubCell"/>
</dbReference>
<dbReference type="NCBIfam" id="NF003679">
    <property type="entry name" value="PRK05305.1-3"/>
    <property type="match status" value="1"/>
</dbReference>
<comment type="pathway">
    <text evidence="11">Phospholipid metabolism; phosphatidylethanolamine biosynthesis; phosphatidylethanolamine from CDP-diacylglycerol: step 2/2.</text>
</comment>
<keyword evidence="6 11" id="KW-0865">Zymogen</keyword>
<dbReference type="NCBIfam" id="NF003685">
    <property type="entry name" value="PRK05305.2-5"/>
    <property type="match status" value="1"/>
</dbReference>
<gene>
    <name evidence="13" type="primary">psdA</name>
    <name evidence="11" type="synonym">psd</name>
    <name evidence="13" type="ORF">BN1046_00803</name>
</gene>
<keyword evidence="1 11" id="KW-1003">Cell membrane</keyword>
<evidence type="ECO:0000256" key="1">
    <source>
        <dbReference type="ARBA" id="ARBA00022475"/>
    </source>
</evidence>
<keyword evidence="12" id="KW-1133">Transmembrane helix</keyword>
<feature type="chain" id="PRO_5023313255" description="Phosphatidylserine decarboxylase beta chain" evidence="11">
    <location>
        <begin position="1"/>
        <end position="189"/>
    </location>
</feature>
<keyword evidence="3 11" id="KW-0210">Decarboxylase</keyword>
<feature type="active site" description="Schiff-base intermediate with substrate; via pyruvic acid" evidence="11">
    <location>
        <position position="190"/>
    </location>
</feature>
<dbReference type="AlphaFoldDB" id="A0A024LRP8"/>
<dbReference type="EC" id="4.1.1.65" evidence="11"/>
<evidence type="ECO:0000256" key="6">
    <source>
        <dbReference type="ARBA" id="ARBA00023145"/>
    </source>
</evidence>
<keyword evidence="4 11" id="KW-0443">Lipid metabolism</keyword>
<evidence type="ECO:0000256" key="3">
    <source>
        <dbReference type="ARBA" id="ARBA00022793"/>
    </source>
</evidence>
<evidence type="ECO:0000256" key="9">
    <source>
        <dbReference type="ARBA" id="ARBA00023264"/>
    </source>
</evidence>
<keyword evidence="7 11" id="KW-0594">Phospholipid biosynthesis</keyword>
<dbReference type="EMBL" id="HG977196">
    <property type="protein sequence ID" value="CDP79898.1"/>
    <property type="molecule type" value="Genomic_DNA"/>
</dbReference>
<keyword evidence="12" id="KW-0812">Transmembrane</keyword>
<dbReference type="InterPro" id="IPR003817">
    <property type="entry name" value="PS_Dcarbxylase"/>
</dbReference>
<dbReference type="HAMAP" id="MF_00664">
    <property type="entry name" value="PS_decarb_PSD_A"/>
    <property type="match status" value="1"/>
</dbReference>
<evidence type="ECO:0000256" key="10">
    <source>
        <dbReference type="ARBA" id="ARBA00023317"/>
    </source>
</evidence>
<evidence type="ECO:0000313" key="13">
    <source>
        <dbReference type="EMBL" id="CDP79898.1"/>
    </source>
</evidence>
<comment type="function">
    <text evidence="11">Catalyzes the formation of phosphatidylethanolamine (PtdEtn) from phosphatidylserine (PtdSer).</text>
</comment>
<keyword evidence="2 11" id="KW-0444">Lipid biosynthesis</keyword>
<name>A0A024LRP8_9HYPH</name>
<dbReference type="InterPro" id="IPR033175">
    <property type="entry name" value="PSD-A"/>
</dbReference>
<comment type="catalytic activity">
    <reaction evidence="11">
        <text>a 1,2-diacyl-sn-glycero-3-phospho-L-serine + H(+) = a 1,2-diacyl-sn-glycero-3-phosphoethanolamine + CO2</text>
        <dbReference type="Rhea" id="RHEA:20828"/>
        <dbReference type="ChEBI" id="CHEBI:15378"/>
        <dbReference type="ChEBI" id="CHEBI:16526"/>
        <dbReference type="ChEBI" id="CHEBI:57262"/>
        <dbReference type="ChEBI" id="CHEBI:64612"/>
        <dbReference type="EC" id="4.1.1.65"/>
    </reaction>
</comment>
<evidence type="ECO:0000256" key="8">
    <source>
        <dbReference type="ARBA" id="ARBA00023239"/>
    </source>
</evidence>
<comment type="PTM">
    <text evidence="11">Is synthesized initially as an inactive proenzyme. Formation of the active enzyme involves a self-maturation process in which the active site pyruvoyl group is generated from an internal serine residue via an autocatalytic post-translational modification. Two non-identical subunits are generated from the proenzyme in this reaction, and the pyruvate is formed at the N-terminus of the alpha chain, which is derived from the carboxyl end of the proenzyme. The post-translation cleavage follows an unusual pathway, termed non-hydrolytic serinolysis, in which the side chain hydroxyl group of the serine supplies its oxygen atom to form the C-terminus of the beta chain, while the remainder of the serine residue undergoes an oxidative deamination to produce ammonia and the pyruvoyl prosthetic group on the alpha chain.</text>
</comment>
<evidence type="ECO:0000256" key="12">
    <source>
        <dbReference type="SAM" id="Phobius"/>
    </source>
</evidence>
<dbReference type="UniPathway" id="UPA00558">
    <property type="reaction ID" value="UER00616"/>
</dbReference>
<keyword evidence="9 11" id="KW-1208">Phospholipid metabolism</keyword>
<evidence type="ECO:0000256" key="4">
    <source>
        <dbReference type="ARBA" id="ARBA00023098"/>
    </source>
</evidence>
<dbReference type="NCBIfam" id="NF003678">
    <property type="entry name" value="PRK05305.1-2"/>
    <property type="match status" value="1"/>
</dbReference>
<dbReference type="PANTHER" id="PTHR35809">
    <property type="entry name" value="ARCHAETIDYLSERINE DECARBOXYLASE PROENZYME-RELATED"/>
    <property type="match status" value="1"/>
</dbReference>
<comment type="cofactor">
    <cofactor evidence="11">
        <name>pyruvate</name>
        <dbReference type="ChEBI" id="CHEBI:15361"/>
    </cofactor>
    <text evidence="11">Binds 1 pyruvoyl group covalently per subunit.</text>
</comment>
<keyword evidence="8 11" id="KW-0456">Lyase</keyword>
<dbReference type="Pfam" id="PF02666">
    <property type="entry name" value="PS_Dcarbxylase"/>
    <property type="match status" value="1"/>
</dbReference>
<dbReference type="GO" id="GO:0006646">
    <property type="term" value="P:phosphatidylethanolamine biosynthetic process"/>
    <property type="evidence" value="ECO:0007669"/>
    <property type="project" value="UniProtKB-UniRule"/>
</dbReference>
<feature type="site" description="Cleavage (non-hydrolytic); by autocatalysis" evidence="11">
    <location>
        <begin position="189"/>
        <end position="190"/>
    </location>
</feature>
<comment type="subcellular location">
    <subcellularLocation>
        <location evidence="11">Cell membrane</location>
        <topology evidence="11">Peripheral membrane protein</topology>
    </subcellularLocation>
</comment>
<dbReference type="GO" id="GO:0004609">
    <property type="term" value="F:phosphatidylserine decarboxylase activity"/>
    <property type="evidence" value="ECO:0007669"/>
    <property type="project" value="UniProtKB-UniRule"/>
</dbReference>
<evidence type="ECO:0000256" key="11">
    <source>
        <dbReference type="HAMAP-Rule" id="MF_00664"/>
    </source>
</evidence>
<dbReference type="PANTHER" id="PTHR35809:SF1">
    <property type="entry name" value="ARCHAETIDYLSERINE DECARBOXYLASE PROENZYME-RELATED"/>
    <property type="match status" value="1"/>
</dbReference>
<sequence length="232" mass="25856">MRIVQSICNSFVPIHKEGYPFIIAFFIVSLVLGWIWSPLFWCGLILTVWCIYFFRDPERVTPVNSNWIISPADGRISCVESCVPPAELGLGSDEMMCVSVFMDLFSCHVNRIPMSGTIESIVYHPGKFVNAELDKASQFNERNGVVIDSEHGKIGVVQIAGLIARRIVCWSQKDDTVITGQRFGLIRFGSRLDVYMPTEVKLRVAVGQVAIAGETVLGSFGDATEITDFRLD</sequence>
<keyword evidence="5 11" id="KW-0472">Membrane</keyword>
<comment type="similarity">
    <text evidence="11">Belongs to the phosphatidylserine decarboxylase family. PSD-A subfamily.</text>
</comment>
<organism evidence="13">
    <name type="scientific">Bartonella schoenbuchensis</name>
    <dbReference type="NCBI Taxonomy" id="165694"/>
    <lineage>
        <taxon>Bacteria</taxon>
        <taxon>Pseudomonadati</taxon>
        <taxon>Pseudomonadota</taxon>
        <taxon>Alphaproteobacteria</taxon>
        <taxon>Hyphomicrobiales</taxon>
        <taxon>Bartonellaceae</taxon>
        <taxon>Bartonella</taxon>
    </lineage>
</organism>
<dbReference type="NCBIfam" id="NF003677">
    <property type="entry name" value="PRK05305.1-1"/>
    <property type="match status" value="1"/>
</dbReference>
<protein>
    <recommendedName>
        <fullName evidence="11">Phosphatidylserine decarboxylase proenzyme</fullName>
        <ecNumber evidence="11">4.1.1.65</ecNumber>
    </recommendedName>
    <component>
        <recommendedName>
            <fullName evidence="11">Phosphatidylserine decarboxylase alpha chain</fullName>
        </recommendedName>
    </component>
    <component>
        <recommendedName>
            <fullName evidence="11">Phosphatidylserine decarboxylase beta chain</fullName>
        </recommendedName>
    </component>
</protein>
<feature type="transmembrane region" description="Helical" evidence="12">
    <location>
        <begin position="21"/>
        <end position="54"/>
    </location>
</feature>
<proteinExistence type="inferred from homology"/>
<evidence type="ECO:0000256" key="5">
    <source>
        <dbReference type="ARBA" id="ARBA00023136"/>
    </source>
</evidence>
<evidence type="ECO:0000256" key="2">
    <source>
        <dbReference type="ARBA" id="ARBA00022516"/>
    </source>
</evidence>
<feature type="modified residue" description="Pyruvic acid (Ser); by autocatalysis" evidence="11">
    <location>
        <position position="190"/>
    </location>
</feature>
<reference evidence="13" key="2">
    <citation type="submission" date="2014-05" db="EMBL/GenBank/DDBJ databases">
        <title>Genome sequencing of Bartonella spp. isolated from human blood.</title>
        <authorList>
            <person name="Raoult D."/>
        </authorList>
    </citation>
    <scope>NUCLEOTIDE SEQUENCE</scope>
    <source>
        <strain evidence="13">MVT06</strain>
    </source>
</reference>
<accession>A0A024LRP8</accession>
<evidence type="ECO:0000256" key="7">
    <source>
        <dbReference type="ARBA" id="ARBA00023209"/>
    </source>
</evidence>
<comment type="subunit">
    <text evidence="11">Heterodimer of a large membrane-associated beta subunit and a small pyruvoyl-containing alpha subunit.</text>
</comment>
<reference evidence="13" key="1">
    <citation type="submission" date="2013-11" db="EMBL/GenBank/DDBJ databases">
        <authorList>
            <person name="GENOMES U."/>
        </authorList>
    </citation>
    <scope>NUCLEOTIDE SEQUENCE</scope>
    <source>
        <strain evidence="13">MVT06</strain>
    </source>
</reference>